<feature type="compositionally biased region" description="Pro residues" evidence="1">
    <location>
        <begin position="186"/>
        <end position="197"/>
    </location>
</feature>
<name>A0A5C5XMW6_9PLAN</name>
<dbReference type="InterPro" id="IPR036034">
    <property type="entry name" value="PDZ_sf"/>
</dbReference>
<dbReference type="SUPFAM" id="SSF50156">
    <property type="entry name" value="PDZ domain-like"/>
    <property type="match status" value="1"/>
</dbReference>
<feature type="signal peptide" evidence="2">
    <location>
        <begin position="1"/>
        <end position="33"/>
    </location>
</feature>
<feature type="chain" id="PRO_5023091239" description="PDZ domain-containing protein" evidence="2">
    <location>
        <begin position="34"/>
        <end position="197"/>
    </location>
</feature>
<evidence type="ECO:0000256" key="1">
    <source>
        <dbReference type="SAM" id="MobiDB-lite"/>
    </source>
</evidence>
<dbReference type="RefSeq" id="WP_146506238.1">
    <property type="nucleotide sequence ID" value="NZ_SJPG01000001.1"/>
</dbReference>
<dbReference type="EMBL" id="SJPG01000001">
    <property type="protein sequence ID" value="TWT64536.1"/>
    <property type="molecule type" value="Genomic_DNA"/>
</dbReference>
<reference evidence="3 4" key="1">
    <citation type="submission" date="2019-02" db="EMBL/GenBank/DDBJ databases">
        <title>Deep-cultivation of Planctomycetes and their phenomic and genomic characterization uncovers novel biology.</title>
        <authorList>
            <person name="Wiegand S."/>
            <person name="Jogler M."/>
            <person name="Boedeker C."/>
            <person name="Pinto D."/>
            <person name="Vollmers J."/>
            <person name="Rivas-Marin E."/>
            <person name="Kohn T."/>
            <person name="Peeters S.H."/>
            <person name="Heuer A."/>
            <person name="Rast P."/>
            <person name="Oberbeckmann S."/>
            <person name="Bunk B."/>
            <person name="Jeske O."/>
            <person name="Meyerdierks A."/>
            <person name="Storesund J.E."/>
            <person name="Kallscheuer N."/>
            <person name="Luecker S."/>
            <person name="Lage O.M."/>
            <person name="Pohl T."/>
            <person name="Merkel B.J."/>
            <person name="Hornburger P."/>
            <person name="Mueller R.-W."/>
            <person name="Bruemmer F."/>
            <person name="Labrenz M."/>
            <person name="Spormann A.M."/>
            <person name="Op Den Camp H."/>
            <person name="Overmann J."/>
            <person name="Amann R."/>
            <person name="Jetten M.S.M."/>
            <person name="Mascher T."/>
            <person name="Medema M.H."/>
            <person name="Devos D.P."/>
            <person name="Kaster A.-K."/>
            <person name="Ovreas L."/>
            <person name="Rohde M."/>
            <person name="Galperin M.Y."/>
            <person name="Jogler C."/>
        </authorList>
    </citation>
    <scope>NUCLEOTIDE SEQUENCE [LARGE SCALE GENOMIC DNA]</scope>
    <source>
        <strain evidence="3 4">Pan54</strain>
    </source>
</reference>
<accession>A0A5C5XMW6</accession>
<evidence type="ECO:0000256" key="2">
    <source>
        <dbReference type="SAM" id="SignalP"/>
    </source>
</evidence>
<feature type="region of interest" description="Disordered" evidence="1">
    <location>
        <begin position="174"/>
        <end position="197"/>
    </location>
</feature>
<evidence type="ECO:0000313" key="3">
    <source>
        <dbReference type="EMBL" id="TWT64536.1"/>
    </source>
</evidence>
<proteinExistence type="predicted"/>
<comment type="caution">
    <text evidence="3">The sequence shown here is derived from an EMBL/GenBank/DDBJ whole genome shotgun (WGS) entry which is preliminary data.</text>
</comment>
<gene>
    <name evidence="3" type="ORF">Pan54_53000</name>
</gene>
<evidence type="ECO:0000313" key="4">
    <source>
        <dbReference type="Proteomes" id="UP000316095"/>
    </source>
</evidence>
<evidence type="ECO:0008006" key="5">
    <source>
        <dbReference type="Google" id="ProtNLM"/>
    </source>
</evidence>
<sequence precursor="true">MTFQKAFHQLKQPGSFSLIACLLLTLAVSDVHAQTVPQPDEDPVEVSDFAYGAAVDDPANNDPRKAAMVVPAPEGYYSTMLQGTFLAQYMQISTGGRPIPFWGARIMDLDPNSPLHDLGLQSGDVITRLDKITIANNMKRRNRNEPWQIVQMDNHYGPTKVRYIYHATTQVKEETVDLGRHRKGPSGPPRRPVPLAP</sequence>
<dbReference type="OrthoDB" id="283281at2"/>
<organism evidence="3 4">
    <name type="scientific">Rubinisphaera italica</name>
    <dbReference type="NCBI Taxonomy" id="2527969"/>
    <lineage>
        <taxon>Bacteria</taxon>
        <taxon>Pseudomonadati</taxon>
        <taxon>Planctomycetota</taxon>
        <taxon>Planctomycetia</taxon>
        <taxon>Planctomycetales</taxon>
        <taxon>Planctomycetaceae</taxon>
        <taxon>Rubinisphaera</taxon>
    </lineage>
</organism>
<dbReference type="AlphaFoldDB" id="A0A5C5XMW6"/>
<dbReference type="Gene3D" id="2.30.42.10">
    <property type="match status" value="1"/>
</dbReference>
<keyword evidence="2" id="KW-0732">Signal</keyword>
<keyword evidence="4" id="KW-1185">Reference proteome</keyword>
<protein>
    <recommendedName>
        <fullName evidence="5">PDZ domain-containing protein</fullName>
    </recommendedName>
</protein>
<dbReference type="Proteomes" id="UP000316095">
    <property type="component" value="Unassembled WGS sequence"/>
</dbReference>